<dbReference type="NCBIfam" id="NF010079">
    <property type="entry name" value="PRK13564.1"/>
    <property type="match status" value="1"/>
</dbReference>
<proteinExistence type="inferred from homology"/>
<gene>
    <name evidence="10" type="primary">trpE</name>
    <name evidence="10" type="ORF">HMPREF9444_00790</name>
</gene>
<dbReference type="InterPro" id="IPR005801">
    <property type="entry name" value="ADC_synthase"/>
</dbReference>
<dbReference type="SUPFAM" id="SSF56322">
    <property type="entry name" value="ADC synthase"/>
    <property type="match status" value="1"/>
</dbReference>
<sequence>MKEILLYGKYSDKPHLFYRNHVLNTNTLLLESAEIVDKSGTKSIIGASCALKIICNDLNVTIQAINDNGKALILPLAQKLNTKSFDETKINLSYTRPPKNIDEETRLKFPSPLDALRAVQNTLKEFKDITFAGVIAFDFINNFEDIADVPQGLNSCPNLVFNLYDISVVFDHIHKNAVVHGYAFSEKNKNECLIKAYKLKENLDAFNAELNLKHPKVDTLNCNVNISDKEFSDLVVKIKNHIIKGDAFQVVPSRVFSLPCRDPFLSYAYLKEDNPSPYMYFIQDDKFTLIGASPEFSLRYDKDSNEVSISPIAGTRPRGIDANDKIDPDLDARIELELRMDKKEISEHVMLVDLARNDLARIAKPGTRRVENLLHVDRYQSVMHLVSDVKAELKEDLDALHAYQASMNMGTLSGAPKIMAHKIIYKYEGVKRGSYGGVVARLETGGSFDSCIAIRSAFIKDGTAYIQSGCGVVFDSDPEAEAMETFNKARSVIRAVSKANKEI</sequence>
<dbReference type="GO" id="GO:0046872">
    <property type="term" value="F:metal ion binding"/>
    <property type="evidence" value="ECO:0007669"/>
    <property type="project" value="UniProtKB-KW"/>
</dbReference>
<evidence type="ECO:0000256" key="5">
    <source>
        <dbReference type="ARBA" id="ARBA00022842"/>
    </source>
</evidence>
<feature type="domain" description="Anthranilate synthase component I N-terminal" evidence="9">
    <location>
        <begin position="24"/>
        <end position="176"/>
    </location>
</feature>
<name>E8LJ92_SUCHY</name>
<dbReference type="Pfam" id="PF04715">
    <property type="entry name" value="Anth_synt_I_N"/>
    <property type="match status" value="1"/>
</dbReference>
<keyword evidence="4" id="KW-0479">Metal-binding</keyword>
<dbReference type="InterPro" id="IPR019999">
    <property type="entry name" value="Anth_synth_I-like"/>
</dbReference>
<keyword evidence="11" id="KW-1185">Reference proteome</keyword>
<comment type="caution">
    <text evidence="10">The sequence shown here is derived from an EMBL/GenBank/DDBJ whole genome shotgun (WGS) entry which is preliminary data.</text>
</comment>
<evidence type="ECO:0000313" key="11">
    <source>
        <dbReference type="Proteomes" id="UP000018458"/>
    </source>
</evidence>
<feature type="domain" description="Chorismate-utilising enzyme C-terminal" evidence="8">
    <location>
        <begin position="228"/>
        <end position="488"/>
    </location>
</feature>
<dbReference type="Gene3D" id="3.60.120.10">
    <property type="entry name" value="Anthranilate synthase"/>
    <property type="match status" value="1"/>
</dbReference>
<dbReference type="Proteomes" id="UP000018458">
    <property type="component" value="Unassembled WGS sequence"/>
</dbReference>
<dbReference type="InterPro" id="IPR015890">
    <property type="entry name" value="Chorismate_C"/>
</dbReference>
<evidence type="ECO:0000256" key="2">
    <source>
        <dbReference type="ARBA" id="ARBA00009562"/>
    </source>
</evidence>
<dbReference type="PRINTS" id="PR00095">
    <property type="entry name" value="ANTSNTHASEI"/>
</dbReference>
<dbReference type="RefSeq" id="WP_009143002.1">
    <property type="nucleotide sequence ID" value="NZ_GL830973.1"/>
</dbReference>
<dbReference type="PANTHER" id="PTHR11236:SF49">
    <property type="entry name" value="ANTHRANILATE SYNTHASE COMPONENT 1"/>
    <property type="match status" value="1"/>
</dbReference>
<evidence type="ECO:0000256" key="6">
    <source>
        <dbReference type="ARBA" id="ARBA00023239"/>
    </source>
</evidence>
<organism evidence="10 11">
    <name type="scientific">Succinatimonas hippei (strain DSM 22608 / JCM 16073 / KCTC 15190 / YIT 12066)</name>
    <dbReference type="NCBI Taxonomy" id="762983"/>
    <lineage>
        <taxon>Bacteria</taxon>
        <taxon>Pseudomonadati</taxon>
        <taxon>Pseudomonadota</taxon>
        <taxon>Gammaproteobacteria</taxon>
        <taxon>Aeromonadales</taxon>
        <taxon>Succinivibrionaceae</taxon>
        <taxon>Succinatimonas</taxon>
    </lineage>
</organism>
<evidence type="ECO:0000256" key="1">
    <source>
        <dbReference type="ARBA" id="ARBA00001946"/>
    </source>
</evidence>
<evidence type="ECO:0000259" key="9">
    <source>
        <dbReference type="Pfam" id="PF04715"/>
    </source>
</evidence>
<evidence type="ECO:0000256" key="7">
    <source>
        <dbReference type="ARBA" id="ARBA00047683"/>
    </source>
</evidence>
<evidence type="ECO:0000256" key="3">
    <source>
        <dbReference type="ARBA" id="ARBA00012266"/>
    </source>
</evidence>
<comment type="similarity">
    <text evidence="2">Belongs to the anthranilate synthase component I family.</text>
</comment>
<dbReference type="STRING" id="762983.HMPREF9444_00790"/>
<dbReference type="PANTHER" id="PTHR11236">
    <property type="entry name" value="AMINOBENZOATE/ANTHRANILATE SYNTHASE"/>
    <property type="match status" value="1"/>
</dbReference>
<dbReference type="EMBL" id="AEVO01000036">
    <property type="protein sequence ID" value="EFY07422.1"/>
    <property type="molecule type" value="Genomic_DNA"/>
</dbReference>
<comment type="cofactor">
    <cofactor evidence="1">
        <name>Mg(2+)</name>
        <dbReference type="ChEBI" id="CHEBI:18420"/>
    </cofactor>
</comment>
<dbReference type="NCBIfam" id="TIGR00565">
    <property type="entry name" value="trpE_proteo"/>
    <property type="match status" value="1"/>
</dbReference>
<protein>
    <recommendedName>
        <fullName evidence="3">anthranilate synthase</fullName>
        <ecNumber evidence="3">4.1.3.27</ecNumber>
    </recommendedName>
</protein>
<evidence type="ECO:0000313" key="10">
    <source>
        <dbReference type="EMBL" id="EFY07422.1"/>
    </source>
</evidence>
<keyword evidence="5" id="KW-0460">Magnesium</keyword>
<keyword evidence="6 10" id="KW-0456">Lyase</keyword>
<dbReference type="HOGENOM" id="CLU_006493_9_4_6"/>
<dbReference type="eggNOG" id="COG0147">
    <property type="taxonomic scope" value="Bacteria"/>
</dbReference>
<dbReference type="GO" id="GO:0004049">
    <property type="term" value="F:anthranilate synthase activity"/>
    <property type="evidence" value="ECO:0007669"/>
    <property type="project" value="UniProtKB-EC"/>
</dbReference>
<dbReference type="Pfam" id="PF00425">
    <property type="entry name" value="Chorismate_bind"/>
    <property type="match status" value="1"/>
</dbReference>
<dbReference type="AlphaFoldDB" id="E8LJ92"/>
<comment type="catalytic activity">
    <reaction evidence="7">
        <text>chorismate + L-glutamine = anthranilate + pyruvate + L-glutamate + H(+)</text>
        <dbReference type="Rhea" id="RHEA:21732"/>
        <dbReference type="ChEBI" id="CHEBI:15361"/>
        <dbReference type="ChEBI" id="CHEBI:15378"/>
        <dbReference type="ChEBI" id="CHEBI:16567"/>
        <dbReference type="ChEBI" id="CHEBI:29748"/>
        <dbReference type="ChEBI" id="CHEBI:29985"/>
        <dbReference type="ChEBI" id="CHEBI:58359"/>
        <dbReference type="EC" id="4.1.3.27"/>
    </reaction>
</comment>
<dbReference type="EC" id="4.1.3.27" evidence="3"/>
<dbReference type="OrthoDB" id="9803598at2"/>
<evidence type="ECO:0000259" key="8">
    <source>
        <dbReference type="Pfam" id="PF00425"/>
    </source>
</evidence>
<reference evidence="10 11" key="1">
    <citation type="submission" date="2011-01" db="EMBL/GenBank/DDBJ databases">
        <authorList>
            <person name="Weinstock G."/>
            <person name="Sodergren E."/>
            <person name="Clifton S."/>
            <person name="Fulton L."/>
            <person name="Fulton B."/>
            <person name="Courtney L."/>
            <person name="Fronick C."/>
            <person name="Harrison M."/>
            <person name="Strong C."/>
            <person name="Farmer C."/>
            <person name="Delahaunty K."/>
            <person name="Markovic C."/>
            <person name="Hall O."/>
            <person name="Minx P."/>
            <person name="Tomlinson C."/>
            <person name="Mitreva M."/>
            <person name="Hou S."/>
            <person name="Chen J."/>
            <person name="Wollam A."/>
            <person name="Pepin K.H."/>
            <person name="Johnson M."/>
            <person name="Bhonagiri V."/>
            <person name="Zhang X."/>
            <person name="Suruliraj S."/>
            <person name="Warren W."/>
            <person name="Chinwalla A."/>
            <person name="Mardis E.R."/>
            <person name="Wilson R.K."/>
        </authorList>
    </citation>
    <scope>NUCLEOTIDE SEQUENCE [LARGE SCALE GENOMIC DNA]</scope>
    <source>
        <strain evidence="11">DSM 22608 / JCM 16073 / KCTC 15190 / YIT 12066</strain>
    </source>
</reference>
<evidence type="ECO:0000256" key="4">
    <source>
        <dbReference type="ARBA" id="ARBA00022723"/>
    </source>
</evidence>
<accession>E8LJ92</accession>
<dbReference type="InterPro" id="IPR006805">
    <property type="entry name" value="Anth_synth_I_N"/>
</dbReference>
<dbReference type="GO" id="GO:0000162">
    <property type="term" value="P:L-tryptophan biosynthetic process"/>
    <property type="evidence" value="ECO:0007669"/>
    <property type="project" value="TreeGrafter"/>
</dbReference>
<dbReference type="InterPro" id="IPR005257">
    <property type="entry name" value="Anth_synth_I_TrpE"/>
</dbReference>